<keyword evidence="1" id="KW-0732">Signal</keyword>
<organism evidence="2 3">
    <name type="scientific">Vitis vinifera</name>
    <name type="common">Grape</name>
    <dbReference type="NCBI Taxonomy" id="29760"/>
    <lineage>
        <taxon>Eukaryota</taxon>
        <taxon>Viridiplantae</taxon>
        <taxon>Streptophyta</taxon>
        <taxon>Embryophyta</taxon>
        <taxon>Tracheophyta</taxon>
        <taxon>Spermatophyta</taxon>
        <taxon>Magnoliopsida</taxon>
        <taxon>eudicotyledons</taxon>
        <taxon>Gunneridae</taxon>
        <taxon>Pentapetalae</taxon>
        <taxon>rosids</taxon>
        <taxon>Vitales</taxon>
        <taxon>Vitaceae</taxon>
        <taxon>Viteae</taxon>
        <taxon>Vitis</taxon>
    </lineage>
</organism>
<evidence type="ECO:0000313" key="2">
    <source>
        <dbReference type="EMBL" id="RVW23572.1"/>
    </source>
</evidence>
<dbReference type="PANTHER" id="PTHR36312:SF1">
    <property type="entry name" value="OS01G0594500 PROTEIN"/>
    <property type="match status" value="1"/>
</dbReference>
<protein>
    <submittedName>
        <fullName evidence="2">Uncharacterized protein</fullName>
    </submittedName>
</protein>
<dbReference type="Proteomes" id="UP000288805">
    <property type="component" value="Unassembled WGS sequence"/>
</dbReference>
<dbReference type="InterPro" id="IPR038975">
    <property type="entry name" value="THNL"/>
</dbReference>
<reference evidence="2 3" key="1">
    <citation type="journal article" date="2018" name="PLoS Genet.">
        <title>Population sequencing reveals clonal diversity and ancestral inbreeding in the grapevine cultivar Chardonnay.</title>
        <authorList>
            <person name="Roach M.J."/>
            <person name="Johnson D.L."/>
            <person name="Bohlmann J."/>
            <person name="van Vuuren H.J."/>
            <person name="Jones S.J."/>
            <person name="Pretorius I.S."/>
            <person name="Schmidt S.A."/>
            <person name="Borneman A.R."/>
        </authorList>
    </citation>
    <scope>NUCLEOTIDE SEQUENCE [LARGE SCALE GENOMIC DNA]</scope>
    <source>
        <strain evidence="3">cv. Chardonnay</strain>
        <tissue evidence="2">Leaf</tissue>
    </source>
</reference>
<sequence>MEARRVRALLIVGLVLGMLAGQSAAAFAIFYVKCFALCMIKNFGRKNCARVLAKCIGKKSGAQPDPHAYCKLGCAMNQCAHISTKKDIDSISSLFALDQ</sequence>
<dbReference type="EMBL" id="QGNW01002192">
    <property type="protein sequence ID" value="RVW23572.1"/>
    <property type="molecule type" value="Genomic_DNA"/>
</dbReference>
<name>A0A438CK45_VITVI</name>
<evidence type="ECO:0000313" key="3">
    <source>
        <dbReference type="Proteomes" id="UP000288805"/>
    </source>
</evidence>
<gene>
    <name evidence="2" type="ORF">CK203_091517</name>
</gene>
<proteinExistence type="predicted"/>
<dbReference type="PANTHER" id="PTHR36312">
    <property type="entry name" value="THIONIN-LIKE PROTEIN 1"/>
    <property type="match status" value="1"/>
</dbReference>
<accession>A0A438CK45</accession>
<feature type="chain" id="PRO_5019431912" evidence="1">
    <location>
        <begin position="26"/>
        <end position="99"/>
    </location>
</feature>
<comment type="caution">
    <text evidence="2">The sequence shown here is derived from an EMBL/GenBank/DDBJ whole genome shotgun (WGS) entry which is preliminary data.</text>
</comment>
<feature type="signal peptide" evidence="1">
    <location>
        <begin position="1"/>
        <end position="25"/>
    </location>
</feature>
<evidence type="ECO:0000256" key="1">
    <source>
        <dbReference type="SAM" id="SignalP"/>
    </source>
</evidence>
<dbReference type="AlphaFoldDB" id="A0A438CK45"/>